<proteinExistence type="predicted"/>
<name>A0A955L1R9_9BACT</name>
<reference evidence="2" key="1">
    <citation type="submission" date="2020-04" db="EMBL/GenBank/DDBJ databases">
        <authorList>
            <person name="Zhang T."/>
        </authorList>
    </citation>
    <scope>NUCLEOTIDE SEQUENCE</scope>
    <source>
        <strain evidence="2">HKST-UBA13</strain>
    </source>
</reference>
<dbReference type="Pfam" id="PF17868">
    <property type="entry name" value="AAA_lid_8"/>
    <property type="match status" value="1"/>
</dbReference>
<dbReference type="CDD" id="cd00009">
    <property type="entry name" value="AAA"/>
    <property type="match status" value="1"/>
</dbReference>
<evidence type="ECO:0000313" key="3">
    <source>
        <dbReference type="Proteomes" id="UP000775877"/>
    </source>
</evidence>
<dbReference type="EMBL" id="JAGQLJ010000071">
    <property type="protein sequence ID" value="MCA9381294.1"/>
    <property type="molecule type" value="Genomic_DNA"/>
</dbReference>
<feature type="non-terminal residue" evidence="2">
    <location>
        <position position="1"/>
    </location>
</feature>
<dbReference type="InterPro" id="IPR027417">
    <property type="entry name" value="P-loop_NTPase"/>
</dbReference>
<dbReference type="PANTHER" id="PTHR32204">
    <property type="entry name" value="ATPASE RAVA"/>
    <property type="match status" value="1"/>
</dbReference>
<dbReference type="SMART" id="SM00382">
    <property type="entry name" value="AAA"/>
    <property type="match status" value="1"/>
</dbReference>
<sequence>EFAEREHEIRGCLVALMSAKHVLLLGPPGTGKSLLARKVCSSIVGANFFEKLLTRFTWQEELFGPIAASQLKNDKFLRKVEGYLPWAHIAFLDEIYKGNSAILNSLLTLANEGVFHNDGIPVKTPLMSIIGASNEIPDGEDGLEAFDDRLHIRFVVRRISDRSAMKKMLASSSHQNTATITIEELIKAKKEVEALQIPQNVMNVYLDLWNGLKTKKYGVNITDRVFKQAIDIMKAEAWLNGHSAVEEEDFEILQHVFWKDPAHKKDIYLEILNTTNPEKSKITDIFLEVESIANKVLKSNKQSTPAEGIEVLGKLKEKRAQVDKLIKNMELGNKNVTEVREMLNKMNKLLQEVASNVVGIEVQF</sequence>
<organism evidence="2 3">
    <name type="scientific">Candidatus Dojkabacteria bacterium</name>
    <dbReference type="NCBI Taxonomy" id="2099670"/>
    <lineage>
        <taxon>Bacteria</taxon>
        <taxon>Candidatus Dojkabacteria</taxon>
    </lineage>
</organism>
<dbReference type="InterPro" id="IPR050513">
    <property type="entry name" value="RavA_ATPases"/>
</dbReference>
<evidence type="ECO:0000259" key="1">
    <source>
        <dbReference type="SMART" id="SM00382"/>
    </source>
</evidence>
<accession>A0A955L1R9</accession>
<dbReference type="Proteomes" id="UP000775877">
    <property type="component" value="Unassembled WGS sequence"/>
</dbReference>
<dbReference type="PANTHER" id="PTHR32204:SF0">
    <property type="entry name" value="ATPASE RAVA"/>
    <property type="match status" value="1"/>
</dbReference>
<dbReference type="InterPro" id="IPR045427">
    <property type="entry name" value="MoxR"/>
</dbReference>
<dbReference type="InterPro" id="IPR041538">
    <property type="entry name" value="RavA-like_AAA_lid"/>
</dbReference>
<comment type="caution">
    <text evidence="2">The sequence shown here is derived from an EMBL/GenBank/DDBJ whole genome shotgun (WGS) entry which is preliminary data.</text>
</comment>
<dbReference type="SUPFAM" id="SSF52540">
    <property type="entry name" value="P-loop containing nucleoside triphosphate hydrolases"/>
    <property type="match status" value="1"/>
</dbReference>
<evidence type="ECO:0000313" key="2">
    <source>
        <dbReference type="EMBL" id="MCA9381294.1"/>
    </source>
</evidence>
<dbReference type="InterPro" id="IPR003593">
    <property type="entry name" value="AAA+_ATPase"/>
</dbReference>
<gene>
    <name evidence="2" type="ORF">KC678_03445</name>
</gene>
<protein>
    <submittedName>
        <fullName evidence="2">AAA family ATPase</fullName>
    </submittedName>
</protein>
<feature type="domain" description="AAA+ ATPase" evidence="1">
    <location>
        <begin position="18"/>
        <end position="160"/>
    </location>
</feature>
<dbReference type="Pfam" id="PF20030">
    <property type="entry name" value="bpMoxR"/>
    <property type="match status" value="1"/>
</dbReference>
<dbReference type="AlphaFoldDB" id="A0A955L1R9"/>
<dbReference type="Gene3D" id="3.40.50.300">
    <property type="entry name" value="P-loop containing nucleotide triphosphate hydrolases"/>
    <property type="match status" value="1"/>
</dbReference>
<reference evidence="2" key="2">
    <citation type="journal article" date="2021" name="Microbiome">
        <title>Successional dynamics and alternative stable states in a saline activated sludge microbial community over 9 years.</title>
        <authorList>
            <person name="Wang Y."/>
            <person name="Ye J."/>
            <person name="Ju F."/>
            <person name="Liu L."/>
            <person name="Boyd J.A."/>
            <person name="Deng Y."/>
            <person name="Parks D.H."/>
            <person name="Jiang X."/>
            <person name="Yin X."/>
            <person name="Woodcroft B.J."/>
            <person name="Tyson G.W."/>
            <person name="Hugenholtz P."/>
            <person name="Polz M.F."/>
            <person name="Zhang T."/>
        </authorList>
    </citation>
    <scope>NUCLEOTIDE SEQUENCE</scope>
    <source>
        <strain evidence="2">HKST-UBA13</strain>
    </source>
</reference>